<protein>
    <submittedName>
        <fullName evidence="1">Uncharacterized protein</fullName>
    </submittedName>
</protein>
<gene>
    <name evidence="1" type="ORF">SAMN02745132_03549</name>
</gene>
<reference evidence="2" key="1">
    <citation type="submission" date="2017-02" db="EMBL/GenBank/DDBJ databases">
        <authorList>
            <person name="Varghese N."/>
            <person name="Submissions S."/>
        </authorList>
    </citation>
    <scope>NUCLEOTIDE SEQUENCE [LARGE SCALE GENOMIC DNA]</scope>
    <source>
        <strain evidence="2">DSM 22720</strain>
    </source>
</reference>
<keyword evidence="2" id="KW-1185">Reference proteome</keyword>
<dbReference type="CDD" id="cd20705">
    <property type="entry name" value="MIX_I"/>
    <property type="match status" value="1"/>
</dbReference>
<accession>A0A1T4VAI5</accession>
<dbReference type="Proteomes" id="UP000190162">
    <property type="component" value="Unassembled WGS sequence"/>
</dbReference>
<organism evidence="1 2">
    <name type="scientific">Enterovibrio nigricans DSM 22720</name>
    <dbReference type="NCBI Taxonomy" id="1121868"/>
    <lineage>
        <taxon>Bacteria</taxon>
        <taxon>Pseudomonadati</taxon>
        <taxon>Pseudomonadota</taxon>
        <taxon>Gammaproteobacteria</taxon>
        <taxon>Vibrionales</taxon>
        <taxon>Vibrionaceae</taxon>
        <taxon>Enterovibrio</taxon>
    </lineage>
</organism>
<proteinExistence type="predicted"/>
<name>A0A1T4VAI5_9GAMM</name>
<dbReference type="EMBL" id="FUXU01000058">
    <property type="protein sequence ID" value="SKA61922.1"/>
    <property type="molecule type" value="Genomic_DNA"/>
</dbReference>
<dbReference type="AlphaFoldDB" id="A0A1T4VAI5"/>
<evidence type="ECO:0000313" key="2">
    <source>
        <dbReference type="Proteomes" id="UP000190162"/>
    </source>
</evidence>
<evidence type="ECO:0000313" key="1">
    <source>
        <dbReference type="EMBL" id="SKA61922.1"/>
    </source>
</evidence>
<sequence>MQSPAQKIVKANYQTVTDDVVLPRNITYTPVNPKPDNKIVVEFAGQWPGNAASLMLGKTETQGEKVTKPRSDNHNKHRSLAVFKDLEIEPRNLYMTMPMKGMKDPLKLLLAENIAPVSSDEDMAEWENVLVPVVPMYFTTPEQTGESASLYESGYLYIIWNNKVWREIAIDASGYYSDIDLNHERNKPENVVLPTRHADICLIDAETLARYVSEPFALIQNGETVCEGVLNEQGERRVFNLTEESVDVVLTDYEEPLVFQVETHPSPFKGGKTASRVANGMPMPHVWLPHKINGEDQTLFMFFSEDPLSNVELIKLEENPSTVATEITGMQEYSNNKAFSAGATTIRSLVVPVIDEENSANYHVLTNQIETNIAGAYLNRPAASLLFTYPGCRENDESDDYFELRESEGEWCQRVYLRECGINDDNNREVRFWGWPSKVESVDLVRGYLGQKRYARVNETHILRNAQLTDLLVGKSAAETA</sequence>